<evidence type="ECO:0000256" key="4">
    <source>
        <dbReference type="ARBA" id="ARBA00023242"/>
    </source>
</evidence>
<evidence type="ECO:0000313" key="7">
    <source>
        <dbReference type="Proteomes" id="UP000789342"/>
    </source>
</evidence>
<dbReference type="GO" id="GO:0005737">
    <property type="term" value="C:cytoplasm"/>
    <property type="evidence" value="ECO:0007669"/>
    <property type="project" value="TreeGrafter"/>
</dbReference>
<keyword evidence="3" id="KW-0647">Proteasome</keyword>
<evidence type="ECO:0000256" key="5">
    <source>
        <dbReference type="SAM" id="MobiDB-lite"/>
    </source>
</evidence>
<dbReference type="SUPFAM" id="SSF56235">
    <property type="entry name" value="N-terminal nucleophile aminohydrolases (Ntn hydrolases)"/>
    <property type="match status" value="1"/>
</dbReference>
<dbReference type="GO" id="GO:0051603">
    <property type="term" value="P:proteolysis involved in protein catabolic process"/>
    <property type="evidence" value="ECO:0007669"/>
    <property type="project" value="InterPro"/>
</dbReference>
<accession>A0A9N9NUU1</accession>
<name>A0A9N9NUU1_9GLOM</name>
<evidence type="ECO:0000256" key="3">
    <source>
        <dbReference type="ARBA" id="ARBA00022942"/>
    </source>
</evidence>
<dbReference type="GO" id="GO:0005634">
    <property type="term" value="C:nucleus"/>
    <property type="evidence" value="ECO:0007669"/>
    <property type="project" value="UniProtKB-SubCell"/>
</dbReference>
<evidence type="ECO:0000256" key="1">
    <source>
        <dbReference type="ARBA" id="ARBA00004123"/>
    </source>
</evidence>
<proteinExistence type="predicted"/>
<feature type="compositionally biased region" description="Basic and acidic residues" evidence="5">
    <location>
        <begin position="1"/>
        <end position="13"/>
    </location>
</feature>
<dbReference type="InterPro" id="IPR001353">
    <property type="entry name" value="Proteasome_sua/b"/>
</dbReference>
<dbReference type="Gene3D" id="3.60.20.10">
    <property type="entry name" value="Glutamine Phosphoribosylpyrophosphate, subunit 1, domain 1"/>
    <property type="match status" value="1"/>
</dbReference>
<dbReference type="InterPro" id="IPR029055">
    <property type="entry name" value="Ntn_hydrolases_N"/>
</dbReference>
<comment type="caution">
    <text evidence="6">The sequence shown here is derived from an EMBL/GenBank/DDBJ whole genome shotgun (WGS) entry which is preliminary data.</text>
</comment>
<reference evidence="6" key="1">
    <citation type="submission" date="2021-06" db="EMBL/GenBank/DDBJ databases">
        <authorList>
            <person name="Kallberg Y."/>
            <person name="Tangrot J."/>
            <person name="Rosling A."/>
        </authorList>
    </citation>
    <scope>NUCLEOTIDE SEQUENCE</scope>
    <source>
        <strain evidence="6">CL551</strain>
    </source>
</reference>
<feature type="non-terminal residue" evidence="6">
    <location>
        <position position="1"/>
    </location>
</feature>
<evidence type="ECO:0000256" key="2">
    <source>
        <dbReference type="ARBA" id="ARBA00022490"/>
    </source>
</evidence>
<gene>
    <name evidence="6" type="ORF">AMORRO_LOCUS16287</name>
</gene>
<dbReference type="InterPro" id="IPR016050">
    <property type="entry name" value="Proteasome_bsu_CS"/>
</dbReference>
<organism evidence="6 7">
    <name type="scientific">Acaulospora morrowiae</name>
    <dbReference type="NCBI Taxonomy" id="94023"/>
    <lineage>
        <taxon>Eukaryota</taxon>
        <taxon>Fungi</taxon>
        <taxon>Fungi incertae sedis</taxon>
        <taxon>Mucoromycota</taxon>
        <taxon>Glomeromycotina</taxon>
        <taxon>Glomeromycetes</taxon>
        <taxon>Diversisporales</taxon>
        <taxon>Acaulosporaceae</taxon>
        <taxon>Acaulospora</taxon>
    </lineage>
</organism>
<dbReference type="PROSITE" id="PS00854">
    <property type="entry name" value="PROTEASOME_BETA_1"/>
    <property type="match status" value="1"/>
</dbReference>
<dbReference type="EMBL" id="CAJVPV010043692">
    <property type="protein sequence ID" value="CAG8766192.1"/>
    <property type="molecule type" value="Genomic_DNA"/>
</dbReference>
<dbReference type="PANTHER" id="PTHR32194:SF6">
    <property type="entry name" value="PROTEASOME SUBUNIT BETA"/>
    <property type="match status" value="1"/>
</dbReference>
<dbReference type="Pfam" id="PF00227">
    <property type="entry name" value="Proteasome"/>
    <property type="match status" value="1"/>
</dbReference>
<keyword evidence="2" id="KW-0963">Cytoplasm</keyword>
<keyword evidence="4" id="KW-0539">Nucleus</keyword>
<evidence type="ECO:0000313" key="6">
    <source>
        <dbReference type="EMBL" id="CAG8766192.1"/>
    </source>
</evidence>
<dbReference type="PANTHER" id="PTHR32194">
    <property type="entry name" value="METALLOPROTEASE TLDD"/>
    <property type="match status" value="1"/>
</dbReference>
<dbReference type="InterPro" id="IPR023333">
    <property type="entry name" value="Proteasome_suB-type"/>
</dbReference>
<feature type="region of interest" description="Disordered" evidence="5">
    <location>
        <begin position="1"/>
        <end position="30"/>
    </location>
</feature>
<sequence length="114" mass="12800">MDHWGNSQREDVAQHQTLPPHVKPKNEIITRTQQPIVTGTSVIALKYKDGVMLAADNLASYGSLARFKDIERIHPVGDFTVIGASGDISDYQYTKRILDDLMVEEYYANDGHVL</sequence>
<dbReference type="Proteomes" id="UP000789342">
    <property type="component" value="Unassembled WGS sequence"/>
</dbReference>
<keyword evidence="7" id="KW-1185">Reference proteome</keyword>
<dbReference type="OrthoDB" id="10248542at2759"/>
<protein>
    <submittedName>
        <fullName evidence="6">2050_t:CDS:1</fullName>
    </submittedName>
</protein>
<dbReference type="GO" id="GO:0019774">
    <property type="term" value="C:proteasome core complex, beta-subunit complex"/>
    <property type="evidence" value="ECO:0007669"/>
    <property type="project" value="UniProtKB-ARBA"/>
</dbReference>
<comment type="subcellular location">
    <subcellularLocation>
        <location evidence="1">Nucleus</location>
    </subcellularLocation>
</comment>
<dbReference type="AlphaFoldDB" id="A0A9N9NUU1"/>